<dbReference type="PROSITE" id="PS00455">
    <property type="entry name" value="AMP_BINDING"/>
    <property type="match status" value="1"/>
</dbReference>
<dbReference type="InterPro" id="IPR045851">
    <property type="entry name" value="AMP-bd_C_sf"/>
</dbReference>
<dbReference type="GO" id="GO:0031956">
    <property type="term" value="F:medium-chain fatty acid-CoA ligase activity"/>
    <property type="evidence" value="ECO:0007669"/>
    <property type="project" value="TreeGrafter"/>
</dbReference>
<dbReference type="InterPro" id="IPR025110">
    <property type="entry name" value="AMP-bd_C"/>
</dbReference>
<evidence type="ECO:0000313" key="5">
    <source>
        <dbReference type="EMBL" id="PSR21484.1"/>
    </source>
</evidence>
<dbReference type="InterPro" id="IPR020845">
    <property type="entry name" value="AMP-binding_CS"/>
</dbReference>
<comment type="similarity">
    <text evidence="1">Belongs to the ATP-dependent AMP-binding enzyme family.</text>
</comment>
<name>A0A2T2WGX2_9FIRM</name>
<evidence type="ECO:0000259" key="4">
    <source>
        <dbReference type="Pfam" id="PF13193"/>
    </source>
</evidence>
<evidence type="ECO:0000256" key="1">
    <source>
        <dbReference type="ARBA" id="ARBA00006432"/>
    </source>
</evidence>
<reference evidence="5 6" key="1">
    <citation type="journal article" date="2014" name="BMC Genomics">
        <title>Comparison of environmental and isolate Sulfobacillus genomes reveals diverse carbon, sulfur, nitrogen, and hydrogen metabolisms.</title>
        <authorList>
            <person name="Justice N.B."/>
            <person name="Norman A."/>
            <person name="Brown C.T."/>
            <person name="Singh A."/>
            <person name="Thomas B.C."/>
            <person name="Banfield J.F."/>
        </authorList>
    </citation>
    <scope>NUCLEOTIDE SEQUENCE [LARGE SCALE GENOMIC DNA]</scope>
    <source>
        <strain evidence="5">AMDSBA3</strain>
    </source>
</reference>
<dbReference type="AlphaFoldDB" id="A0A2T2WGX2"/>
<evidence type="ECO:0000259" key="3">
    <source>
        <dbReference type="Pfam" id="PF00501"/>
    </source>
</evidence>
<organism evidence="5 6">
    <name type="scientific">Sulfobacillus acidophilus</name>
    <dbReference type="NCBI Taxonomy" id="53633"/>
    <lineage>
        <taxon>Bacteria</taxon>
        <taxon>Bacillati</taxon>
        <taxon>Bacillota</taxon>
        <taxon>Clostridia</taxon>
        <taxon>Eubacteriales</taxon>
        <taxon>Clostridiales Family XVII. Incertae Sedis</taxon>
        <taxon>Sulfobacillus</taxon>
    </lineage>
</organism>
<dbReference type="SUPFAM" id="SSF56801">
    <property type="entry name" value="Acetyl-CoA synthetase-like"/>
    <property type="match status" value="1"/>
</dbReference>
<dbReference type="EMBL" id="PXYV01000033">
    <property type="protein sequence ID" value="PSR21484.1"/>
    <property type="molecule type" value="Genomic_DNA"/>
</dbReference>
<evidence type="ECO:0000313" key="6">
    <source>
        <dbReference type="Proteomes" id="UP000241848"/>
    </source>
</evidence>
<feature type="domain" description="AMP-dependent synthetase/ligase" evidence="3">
    <location>
        <begin position="24"/>
        <end position="369"/>
    </location>
</feature>
<dbReference type="PANTHER" id="PTHR43201">
    <property type="entry name" value="ACYL-COA SYNTHETASE"/>
    <property type="match status" value="1"/>
</dbReference>
<dbReference type="GO" id="GO:0006631">
    <property type="term" value="P:fatty acid metabolic process"/>
    <property type="evidence" value="ECO:0007669"/>
    <property type="project" value="TreeGrafter"/>
</dbReference>
<gene>
    <name evidence="5" type="ORF">C7B45_10685</name>
</gene>
<dbReference type="Gene3D" id="3.30.300.30">
    <property type="match status" value="1"/>
</dbReference>
<dbReference type="Gene3D" id="3.40.50.12780">
    <property type="entry name" value="N-terminal domain of ligase-like"/>
    <property type="match status" value="1"/>
</dbReference>
<accession>A0A2T2WGX2</accession>
<sequence>MKVQGDDLPSNRAWLAWPEVLNVCQNSSNREALITPHKRFTYTQMAERVFQFQRLLTSLGLKAGDRLVTLLGNDWVYPVTYWAALGSGIIFVPLNTRLVKAEIQPILDEVEPRLIISDERYEAQVPDNWRHALLLQTGWTSQSEHLSSDIHPPFPVEPLDVAVLLYTSGTTGKPKGVMLTHQNIAVQFYQASRVLVPMSPADRVVSLYPLFHSAQHVFLQAPLTIGATSVIDEFHPDRVAPLLSNEHITIFFGVPAMYHILLQNPKFSAEHFPHIRLLTYGASIMPMETILTLRQRFPEAEIRNLYGQTENSPAVTGLDDRYALSKPGSVGRPLPGMTVSIFDDNNHEVAAGVVGEIVTQGINLMKGYFKNEDAFKEVVRDNWYHTGDLGYLDEEGFLYVVDRKKDMIIRGGQNIYPAEIENVLYTHTDILECAVIGIAHPILGEEVAAIVVRRPQSTVTEEMIIQYTRERIAAYKVPVRVRFVDELPHNASGKILKRELRELAQQGAL</sequence>
<dbReference type="Proteomes" id="UP000241848">
    <property type="component" value="Unassembled WGS sequence"/>
</dbReference>
<keyword evidence="2" id="KW-0436">Ligase</keyword>
<dbReference type="InterPro" id="IPR000873">
    <property type="entry name" value="AMP-dep_synth/lig_dom"/>
</dbReference>
<feature type="domain" description="AMP-binding enzyme C-terminal" evidence="4">
    <location>
        <begin position="419"/>
        <end position="494"/>
    </location>
</feature>
<dbReference type="InterPro" id="IPR042099">
    <property type="entry name" value="ANL_N_sf"/>
</dbReference>
<comment type="caution">
    <text evidence="5">The sequence shown here is derived from an EMBL/GenBank/DDBJ whole genome shotgun (WGS) entry which is preliminary data.</text>
</comment>
<evidence type="ECO:0000256" key="2">
    <source>
        <dbReference type="ARBA" id="ARBA00022598"/>
    </source>
</evidence>
<dbReference type="Pfam" id="PF13193">
    <property type="entry name" value="AMP-binding_C"/>
    <property type="match status" value="1"/>
</dbReference>
<protein>
    <submittedName>
        <fullName evidence="5">AMP-dependent synthetase</fullName>
    </submittedName>
</protein>
<dbReference type="FunFam" id="3.30.300.30:FF:000008">
    <property type="entry name" value="2,3-dihydroxybenzoate-AMP ligase"/>
    <property type="match status" value="1"/>
</dbReference>
<proteinExistence type="inferred from homology"/>
<dbReference type="Pfam" id="PF00501">
    <property type="entry name" value="AMP-binding"/>
    <property type="match status" value="1"/>
</dbReference>
<dbReference type="PANTHER" id="PTHR43201:SF5">
    <property type="entry name" value="MEDIUM-CHAIN ACYL-COA LIGASE ACSF2, MITOCHONDRIAL"/>
    <property type="match status" value="1"/>
</dbReference>